<sequence>MSILSAYPSTLQLDILQLAT</sequence>
<protein>
    <submittedName>
        <fullName evidence="1">Uncharacterized protein</fullName>
    </submittedName>
</protein>
<accession>A0A0E9UCJ7</accession>
<organism evidence="1">
    <name type="scientific">Anguilla anguilla</name>
    <name type="common">European freshwater eel</name>
    <name type="synonym">Muraena anguilla</name>
    <dbReference type="NCBI Taxonomy" id="7936"/>
    <lineage>
        <taxon>Eukaryota</taxon>
        <taxon>Metazoa</taxon>
        <taxon>Chordata</taxon>
        <taxon>Craniata</taxon>
        <taxon>Vertebrata</taxon>
        <taxon>Euteleostomi</taxon>
        <taxon>Actinopterygii</taxon>
        <taxon>Neopterygii</taxon>
        <taxon>Teleostei</taxon>
        <taxon>Anguilliformes</taxon>
        <taxon>Anguillidae</taxon>
        <taxon>Anguilla</taxon>
    </lineage>
</organism>
<reference evidence="1" key="2">
    <citation type="journal article" date="2015" name="Fish Shellfish Immunol.">
        <title>Early steps in the European eel (Anguilla anguilla)-Vibrio vulnificus interaction in the gills: Role of the RtxA13 toxin.</title>
        <authorList>
            <person name="Callol A."/>
            <person name="Pajuelo D."/>
            <person name="Ebbesson L."/>
            <person name="Teles M."/>
            <person name="MacKenzie S."/>
            <person name="Amaro C."/>
        </authorList>
    </citation>
    <scope>NUCLEOTIDE SEQUENCE</scope>
</reference>
<reference evidence="1" key="1">
    <citation type="submission" date="2014-11" db="EMBL/GenBank/DDBJ databases">
        <authorList>
            <person name="Amaro Gonzalez C."/>
        </authorList>
    </citation>
    <scope>NUCLEOTIDE SEQUENCE</scope>
</reference>
<dbReference type="EMBL" id="GBXM01045120">
    <property type="protein sequence ID" value="JAH63457.1"/>
    <property type="molecule type" value="Transcribed_RNA"/>
</dbReference>
<evidence type="ECO:0000313" key="1">
    <source>
        <dbReference type="EMBL" id="JAH63457.1"/>
    </source>
</evidence>
<name>A0A0E9UCJ7_ANGAN</name>
<dbReference type="AlphaFoldDB" id="A0A0E9UCJ7"/>
<proteinExistence type="predicted"/>